<keyword evidence="1 6" id="KW-0597">Phosphoprotein</keyword>
<keyword evidence="3" id="KW-0805">Transcription regulation</keyword>
<evidence type="ECO:0000256" key="4">
    <source>
        <dbReference type="ARBA" id="ARBA00023125"/>
    </source>
</evidence>
<dbReference type="Gene3D" id="6.10.250.690">
    <property type="match status" value="1"/>
</dbReference>
<dbReference type="Pfam" id="PF00072">
    <property type="entry name" value="Response_reg"/>
    <property type="match status" value="1"/>
</dbReference>
<keyword evidence="4 7" id="KW-0238">DNA-binding</keyword>
<gene>
    <name evidence="10" type="ORF">NQF64_06265</name>
</gene>
<evidence type="ECO:0000256" key="5">
    <source>
        <dbReference type="ARBA" id="ARBA00023163"/>
    </source>
</evidence>
<feature type="domain" description="OmpR/PhoB-type" evidence="9">
    <location>
        <begin position="159"/>
        <end position="258"/>
    </location>
</feature>
<dbReference type="SUPFAM" id="SSF52172">
    <property type="entry name" value="CheY-like"/>
    <property type="match status" value="1"/>
</dbReference>
<dbReference type="InterPro" id="IPR036388">
    <property type="entry name" value="WH-like_DNA-bd_sf"/>
</dbReference>
<dbReference type="SMART" id="SM00862">
    <property type="entry name" value="Trans_reg_C"/>
    <property type="match status" value="1"/>
</dbReference>
<dbReference type="InterPro" id="IPR001867">
    <property type="entry name" value="OmpR/PhoB-type_DNA-bd"/>
</dbReference>
<dbReference type="InterPro" id="IPR001789">
    <property type="entry name" value="Sig_transdc_resp-reg_receiver"/>
</dbReference>
<proteinExistence type="predicted"/>
<keyword evidence="11" id="KW-1185">Reference proteome</keyword>
<dbReference type="Proteomes" id="UP001165648">
    <property type="component" value="Unassembled WGS sequence"/>
</dbReference>
<sequence>MVKGPFPCVYQPFGEEKYGVRGQQAPIIALVDDDRNILTSVQMTLEAEGFVVHTYTDGESALQGILSRSASLAVLDVKMPRMDGMELLRRLRTRSSSLPVIFLTSKDEELDQLMGLRLGADDYITKPFSVRLLVERIRALLRRHEVSQAGLDGDGAVGGEILIRGGLSLDEARHQCVWNGTDVALTVTEFLLVKALVLRPGMVKSRDQLIDAAYGDSIYVDDRTIDSHIKRVRKKFRQVDDSFNHIETLYGVGYRYRE</sequence>
<evidence type="ECO:0000256" key="3">
    <source>
        <dbReference type="ARBA" id="ARBA00023015"/>
    </source>
</evidence>
<evidence type="ECO:0000259" key="8">
    <source>
        <dbReference type="PROSITE" id="PS50110"/>
    </source>
</evidence>
<dbReference type="InterPro" id="IPR039420">
    <property type="entry name" value="WalR-like"/>
</dbReference>
<dbReference type="CDD" id="cd00383">
    <property type="entry name" value="trans_reg_C"/>
    <property type="match status" value="1"/>
</dbReference>
<evidence type="ECO:0000313" key="10">
    <source>
        <dbReference type="EMBL" id="MCX5614846.1"/>
    </source>
</evidence>
<dbReference type="PROSITE" id="PS50110">
    <property type="entry name" value="RESPONSE_REGULATORY"/>
    <property type="match status" value="1"/>
</dbReference>
<organism evidence="10 11">
    <name type="scientific">Bombella saccharophila</name>
    <dbReference type="NCBI Taxonomy" id="2967338"/>
    <lineage>
        <taxon>Bacteria</taxon>
        <taxon>Pseudomonadati</taxon>
        <taxon>Pseudomonadota</taxon>
        <taxon>Alphaproteobacteria</taxon>
        <taxon>Acetobacterales</taxon>
        <taxon>Acetobacteraceae</taxon>
        <taxon>Bombella</taxon>
    </lineage>
</organism>
<feature type="domain" description="Response regulatory" evidence="8">
    <location>
        <begin position="27"/>
        <end position="141"/>
    </location>
</feature>
<dbReference type="PANTHER" id="PTHR48111">
    <property type="entry name" value="REGULATOR OF RPOS"/>
    <property type="match status" value="1"/>
</dbReference>
<dbReference type="EMBL" id="JANIDW010000003">
    <property type="protein sequence ID" value="MCX5614846.1"/>
    <property type="molecule type" value="Genomic_DNA"/>
</dbReference>
<dbReference type="PANTHER" id="PTHR48111:SF21">
    <property type="entry name" value="DNA-BINDING DUAL MASTER TRANSCRIPTIONAL REGULATOR RPAA"/>
    <property type="match status" value="1"/>
</dbReference>
<dbReference type="InterPro" id="IPR011006">
    <property type="entry name" value="CheY-like_superfamily"/>
</dbReference>
<reference evidence="10 11" key="1">
    <citation type="submission" date="2022-07" db="EMBL/GenBank/DDBJ databases">
        <title>Bombella genomes.</title>
        <authorList>
            <person name="Harer L."/>
            <person name="Styblova S."/>
            <person name="Ehrmann M."/>
        </authorList>
    </citation>
    <scope>NUCLEOTIDE SEQUENCE [LARGE SCALE GENOMIC DNA]</scope>
    <source>
        <strain evidence="10 11">TMW 2.2558</strain>
    </source>
</reference>
<accession>A0ABT3WD19</accession>
<dbReference type="InterPro" id="IPR016032">
    <property type="entry name" value="Sig_transdc_resp-reg_C-effctor"/>
</dbReference>
<evidence type="ECO:0000259" key="9">
    <source>
        <dbReference type="PROSITE" id="PS51755"/>
    </source>
</evidence>
<keyword evidence="2" id="KW-0902">Two-component regulatory system</keyword>
<name>A0ABT3WD19_9PROT</name>
<feature type="DNA-binding region" description="OmpR/PhoB-type" evidence="7">
    <location>
        <begin position="159"/>
        <end position="258"/>
    </location>
</feature>
<evidence type="ECO:0000256" key="6">
    <source>
        <dbReference type="PROSITE-ProRule" id="PRU00169"/>
    </source>
</evidence>
<evidence type="ECO:0000256" key="1">
    <source>
        <dbReference type="ARBA" id="ARBA00022553"/>
    </source>
</evidence>
<comment type="caution">
    <text evidence="10">The sequence shown here is derived from an EMBL/GenBank/DDBJ whole genome shotgun (WGS) entry which is preliminary data.</text>
</comment>
<dbReference type="CDD" id="cd19936">
    <property type="entry name" value="REC_OmpR_ChvI-like"/>
    <property type="match status" value="1"/>
</dbReference>
<dbReference type="PROSITE" id="PS51755">
    <property type="entry name" value="OMPR_PHOB"/>
    <property type="match status" value="1"/>
</dbReference>
<dbReference type="Pfam" id="PF00486">
    <property type="entry name" value="Trans_reg_C"/>
    <property type="match status" value="1"/>
</dbReference>
<dbReference type="RefSeq" id="WP_266106852.1">
    <property type="nucleotide sequence ID" value="NZ_JANIDW010000003.1"/>
</dbReference>
<dbReference type="Gene3D" id="1.10.10.10">
    <property type="entry name" value="Winged helix-like DNA-binding domain superfamily/Winged helix DNA-binding domain"/>
    <property type="match status" value="1"/>
</dbReference>
<dbReference type="SUPFAM" id="SSF46894">
    <property type="entry name" value="C-terminal effector domain of the bipartite response regulators"/>
    <property type="match status" value="1"/>
</dbReference>
<keyword evidence="5" id="KW-0804">Transcription</keyword>
<evidence type="ECO:0000313" key="11">
    <source>
        <dbReference type="Proteomes" id="UP001165648"/>
    </source>
</evidence>
<dbReference type="Gene3D" id="3.40.50.2300">
    <property type="match status" value="1"/>
</dbReference>
<feature type="modified residue" description="4-aspartylphosphate" evidence="6">
    <location>
        <position position="76"/>
    </location>
</feature>
<dbReference type="SMART" id="SM00448">
    <property type="entry name" value="REC"/>
    <property type="match status" value="1"/>
</dbReference>
<evidence type="ECO:0000256" key="2">
    <source>
        <dbReference type="ARBA" id="ARBA00023012"/>
    </source>
</evidence>
<evidence type="ECO:0000256" key="7">
    <source>
        <dbReference type="PROSITE-ProRule" id="PRU01091"/>
    </source>
</evidence>
<protein>
    <submittedName>
        <fullName evidence="10">Response regulator transcription factor</fullName>
    </submittedName>
</protein>